<name>A0A8R1IDR3_CAEJA</name>
<organism evidence="3 4">
    <name type="scientific">Caenorhabditis japonica</name>
    <dbReference type="NCBI Taxonomy" id="281687"/>
    <lineage>
        <taxon>Eukaryota</taxon>
        <taxon>Metazoa</taxon>
        <taxon>Ecdysozoa</taxon>
        <taxon>Nematoda</taxon>
        <taxon>Chromadorea</taxon>
        <taxon>Rhabditida</taxon>
        <taxon>Rhabditina</taxon>
        <taxon>Rhabditomorpha</taxon>
        <taxon>Rhabditoidea</taxon>
        <taxon>Rhabditidae</taxon>
        <taxon>Peloderinae</taxon>
        <taxon>Caenorhabditis</taxon>
    </lineage>
</organism>
<sequence>MIKKRTQRVCDPRIRDPLSIGPRFTAFDFEHEDKIIFDESFIRETVATSSGTIDALMMWWDIDMDGNGQHFIDMAPEWKNTKDYACRDHWMQAVYYLPQKSE</sequence>
<proteinExistence type="predicted"/>
<dbReference type="InterPro" id="IPR029063">
    <property type="entry name" value="SAM-dependent_MTases_sf"/>
</dbReference>
<dbReference type="AlphaFoldDB" id="A0A8R1IDR3"/>
<evidence type="ECO:0000256" key="1">
    <source>
        <dbReference type="ARBA" id="ARBA00022691"/>
    </source>
</evidence>
<dbReference type="SUPFAM" id="SSF53335">
    <property type="entry name" value="S-adenosyl-L-methionine-dependent methyltransferases"/>
    <property type="match status" value="1"/>
</dbReference>
<protein>
    <recommendedName>
        <fullName evidence="2">Protein arginine N-methyltransferase domain-containing protein</fullName>
    </recommendedName>
</protein>
<keyword evidence="1" id="KW-0949">S-adenosyl-L-methionine</keyword>
<feature type="domain" description="Protein arginine N-methyltransferase" evidence="2">
    <location>
        <begin position="36"/>
        <end position="100"/>
    </location>
</feature>
<accession>A0A8R1IDR3</accession>
<keyword evidence="4" id="KW-1185">Reference proteome</keyword>
<dbReference type="InterPro" id="IPR055135">
    <property type="entry name" value="PRMT_dom"/>
</dbReference>
<dbReference type="Proteomes" id="UP000005237">
    <property type="component" value="Unassembled WGS sequence"/>
</dbReference>
<reference evidence="3" key="2">
    <citation type="submission" date="2022-06" db="UniProtKB">
        <authorList>
            <consortium name="EnsemblMetazoa"/>
        </authorList>
    </citation>
    <scope>IDENTIFICATION</scope>
    <source>
        <strain evidence="3">DF5081</strain>
    </source>
</reference>
<evidence type="ECO:0000259" key="2">
    <source>
        <dbReference type="Pfam" id="PF22528"/>
    </source>
</evidence>
<evidence type="ECO:0000313" key="3">
    <source>
        <dbReference type="EnsemblMetazoa" id="CJA32419c.1"/>
    </source>
</evidence>
<dbReference type="EnsemblMetazoa" id="CJA32419c.1">
    <property type="protein sequence ID" value="CJA32419c.1"/>
    <property type="gene ID" value="WBGene00208266"/>
</dbReference>
<evidence type="ECO:0000313" key="4">
    <source>
        <dbReference type="Proteomes" id="UP000005237"/>
    </source>
</evidence>
<reference evidence="4" key="1">
    <citation type="submission" date="2010-08" db="EMBL/GenBank/DDBJ databases">
        <authorList>
            <consortium name="Caenorhabditis japonica Sequencing Consortium"/>
            <person name="Wilson R.K."/>
        </authorList>
    </citation>
    <scope>NUCLEOTIDE SEQUENCE [LARGE SCALE GENOMIC DNA]</scope>
    <source>
        <strain evidence="4">DF5081</strain>
    </source>
</reference>
<dbReference type="Pfam" id="PF22528">
    <property type="entry name" value="PRMT_C"/>
    <property type="match status" value="1"/>
</dbReference>
<dbReference type="Gene3D" id="2.70.160.11">
    <property type="entry name" value="Hnrnp arginine n-methyltransferase1"/>
    <property type="match status" value="1"/>
</dbReference>